<accession>A0A6I3XJG9</accession>
<dbReference type="Proteomes" id="UP000431684">
    <property type="component" value="Unassembled WGS sequence"/>
</dbReference>
<dbReference type="RefSeq" id="WP_155712141.1">
    <property type="nucleotide sequence ID" value="NZ_BMWU01000026.1"/>
</dbReference>
<comment type="caution">
    <text evidence="2">The sequence shown here is derived from an EMBL/GenBank/DDBJ whole genome shotgun (WGS) entry which is preliminary data.</text>
</comment>
<dbReference type="AlphaFoldDB" id="A0A6I3XJG9"/>
<proteinExistence type="predicted"/>
<dbReference type="Pfam" id="PF07589">
    <property type="entry name" value="PEP-CTERM"/>
    <property type="match status" value="1"/>
</dbReference>
<sequence length="255" mass="26332">MSTLLASAAVATAMLSHCSWNQPGRNPYRGSVTEAVSRYVDIPAPVRTQLIARIESGRADDTVAIMRDSIAGKYDYSPRITGMHFGQRTVCETVTRNGWSAAAREPATVYCVGEQCLIVPKICGNISRVQRVAGGGSGAGGPKAGAATPPQVDAIPVAEPAFTRVASPDDVAAADAMAQTVASEPQPALLPLAGFQSPFGAVTYGMGGHTPGPGTEHTQLSPVPEPATLGMIGAGLALLAGMARRRARGRRAAQQ</sequence>
<organism evidence="2 3">
    <name type="scientific">Pseudoduganella dura</name>
    <dbReference type="NCBI Taxonomy" id="321982"/>
    <lineage>
        <taxon>Bacteria</taxon>
        <taxon>Pseudomonadati</taxon>
        <taxon>Pseudomonadota</taxon>
        <taxon>Betaproteobacteria</taxon>
        <taxon>Burkholderiales</taxon>
        <taxon>Oxalobacteraceae</taxon>
        <taxon>Telluria group</taxon>
        <taxon>Pseudoduganella</taxon>
    </lineage>
</organism>
<evidence type="ECO:0000313" key="3">
    <source>
        <dbReference type="Proteomes" id="UP000431684"/>
    </source>
</evidence>
<dbReference type="NCBIfam" id="NF038119">
    <property type="entry name" value="PEP_CTERM_MHFG"/>
    <property type="match status" value="1"/>
</dbReference>
<gene>
    <name evidence="2" type="ORF">GJV26_29690</name>
</gene>
<dbReference type="OrthoDB" id="8703356at2"/>
<dbReference type="EMBL" id="WNWM01000002">
    <property type="protein sequence ID" value="MUI16599.1"/>
    <property type="molecule type" value="Genomic_DNA"/>
</dbReference>
<evidence type="ECO:0000259" key="1">
    <source>
        <dbReference type="Pfam" id="PF07589"/>
    </source>
</evidence>
<protein>
    <submittedName>
        <fullName evidence="2">PEP-CTERM sorting domain-containing protein</fullName>
    </submittedName>
</protein>
<dbReference type="NCBIfam" id="TIGR02595">
    <property type="entry name" value="PEP_CTERM"/>
    <property type="match status" value="1"/>
</dbReference>
<evidence type="ECO:0000313" key="2">
    <source>
        <dbReference type="EMBL" id="MUI16599.1"/>
    </source>
</evidence>
<keyword evidence="3" id="KW-1185">Reference proteome</keyword>
<dbReference type="InterPro" id="IPR013424">
    <property type="entry name" value="Ice-binding_C"/>
</dbReference>
<feature type="domain" description="Ice-binding protein C-terminal" evidence="1">
    <location>
        <begin position="222"/>
        <end position="246"/>
    </location>
</feature>
<reference evidence="2 3" key="1">
    <citation type="submission" date="2019-11" db="EMBL/GenBank/DDBJ databases">
        <title>Draft Genome Sequences of Six Type Strains of the Genus Massilia.</title>
        <authorList>
            <person name="Miess H."/>
            <person name="Frediansyah A."/>
            <person name="Goeker M."/>
            <person name="Gross H."/>
        </authorList>
    </citation>
    <scope>NUCLEOTIDE SEQUENCE [LARGE SCALE GENOMIC DNA]</scope>
    <source>
        <strain evidence="2 3">DSM 17513</strain>
    </source>
</reference>
<name>A0A6I3XJG9_9BURK</name>